<sequence length="303" mass="34402">MTLSLNMLLLSAVIFCLIWPAKLRDCDETKEYRCKDDDRCIPRTWLCDGDEDCKNGDDEHSCESAVCDPKTEFSCNIRNPFMPLHLHASRNLSSPSRCIPLNWKCDGDVDCIGGADELNCQNITCQTDEFLCPKYLSHPAQCIPMSWKCDGENDCVDMSDEQNCQAQPACSNNLFQCNNRVCIYKKWVCDGDDDCGDNSDESPTLCPQKTCDPKEKFQCHDGSTCIDKKWVCDGEADCRDRSDELHCTSKPNHQVKCHHVYEFKCHDGAQCINKNWLCDGEPDCADESDESQKECFWKSSLDS</sequence>
<dbReference type="GO" id="GO:0016192">
    <property type="term" value="P:vesicle-mediated transport"/>
    <property type="evidence" value="ECO:0007669"/>
    <property type="project" value="UniProtKB-ARBA"/>
</dbReference>
<dbReference type="InterPro" id="IPR050685">
    <property type="entry name" value="LDLR"/>
</dbReference>
<keyword evidence="7 8" id="KW-1015">Disulfide bond</keyword>
<evidence type="ECO:0000256" key="7">
    <source>
        <dbReference type="ARBA" id="ARBA00023157"/>
    </source>
</evidence>
<evidence type="ECO:0000256" key="4">
    <source>
        <dbReference type="ARBA" id="ARBA00022737"/>
    </source>
</evidence>
<dbReference type="GO" id="GO:0012505">
    <property type="term" value="C:endomembrane system"/>
    <property type="evidence" value="ECO:0007669"/>
    <property type="project" value="UniProtKB-SubCell"/>
</dbReference>
<organism evidence="10 11">
    <name type="scientific">Gnathostoma spinigerum</name>
    <dbReference type="NCBI Taxonomy" id="75299"/>
    <lineage>
        <taxon>Eukaryota</taxon>
        <taxon>Metazoa</taxon>
        <taxon>Ecdysozoa</taxon>
        <taxon>Nematoda</taxon>
        <taxon>Chromadorea</taxon>
        <taxon>Rhabditida</taxon>
        <taxon>Spirurina</taxon>
        <taxon>Gnathostomatomorpha</taxon>
        <taxon>Gnathostomatoidea</taxon>
        <taxon>Gnathostomatidae</taxon>
        <taxon>Gnathostoma</taxon>
    </lineage>
</organism>
<dbReference type="Pfam" id="PF00057">
    <property type="entry name" value="Ldl_recept_a"/>
    <property type="match status" value="6"/>
</dbReference>
<dbReference type="EMBL" id="JBGFUD010006751">
    <property type="protein sequence ID" value="MFH4981191.1"/>
    <property type="molecule type" value="Genomic_DNA"/>
</dbReference>
<dbReference type="PANTHER" id="PTHR24270:SF8">
    <property type="entry name" value="LD11117P-RELATED"/>
    <property type="match status" value="1"/>
</dbReference>
<dbReference type="PROSITE" id="PS01209">
    <property type="entry name" value="LDLRA_1"/>
    <property type="match status" value="3"/>
</dbReference>
<dbReference type="Proteomes" id="UP001608902">
    <property type="component" value="Unassembled WGS sequence"/>
</dbReference>
<comment type="caution">
    <text evidence="8">Lacks conserved residue(s) required for the propagation of feature annotation.</text>
</comment>
<comment type="subcellular location">
    <subcellularLocation>
        <location evidence="2">Endomembrane system</location>
    </subcellularLocation>
    <subcellularLocation>
        <location evidence="1">Membrane</location>
        <topology evidence="1">Single-pass membrane protein</topology>
    </subcellularLocation>
</comment>
<reference evidence="10 11" key="1">
    <citation type="submission" date="2024-08" db="EMBL/GenBank/DDBJ databases">
        <title>Gnathostoma spinigerum genome.</title>
        <authorList>
            <person name="Gonzalez-Bertolin B."/>
            <person name="Monzon S."/>
            <person name="Zaballos A."/>
            <person name="Jimenez P."/>
            <person name="Dekumyoy P."/>
            <person name="Varona S."/>
            <person name="Cuesta I."/>
            <person name="Sumanam S."/>
            <person name="Adisakwattana P."/>
            <person name="Gasser R.B."/>
            <person name="Hernandez-Gonzalez A."/>
            <person name="Young N.D."/>
            <person name="Perteguer M.J."/>
        </authorList>
    </citation>
    <scope>NUCLEOTIDE SEQUENCE [LARGE SCALE GENOMIC DNA]</scope>
    <source>
        <strain evidence="10">AL3</strain>
        <tissue evidence="10">Liver</tissue>
    </source>
</reference>
<feature type="disulfide bond" evidence="8">
    <location>
        <begin position="177"/>
        <end position="195"/>
    </location>
</feature>
<dbReference type="CDD" id="cd00112">
    <property type="entry name" value="LDLa"/>
    <property type="match status" value="5"/>
</dbReference>
<keyword evidence="5" id="KW-1133">Transmembrane helix</keyword>
<dbReference type="SMART" id="SM00192">
    <property type="entry name" value="LDLa"/>
    <property type="match status" value="6"/>
</dbReference>
<dbReference type="InterPro" id="IPR002172">
    <property type="entry name" value="LDrepeatLR_classA_rpt"/>
</dbReference>
<evidence type="ECO:0000256" key="3">
    <source>
        <dbReference type="ARBA" id="ARBA00022692"/>
    </source>
</evidence>
<name>A0ABD6EUR0_9BILA</name>
<protein>
    <submittedName>
        <fullName evidence="10">Uncharacterized protein</fullName>
    </submittedName>
</protein>
<feature type="signal peptide" evidence="9">
    <location>
        <begin position="1"/>
        <end position="23"/>
    </location>
</feature>
<evidence type="ECO:0000256" key="6">
    <source>
        <dbReference type="ARBA" id="ARBA00023136"/>
    </source>
</evidence>
<keyword evidence="4" id="KW-0677">Repeat</keyword>
<dbReference type="SUPFAM" id="SSF57424">
    <property type="entry name" value="LDL receptor-like module"/>
    <property type="match status" value="6"/>
</dbReference>
<evidence type="ECO:0000256" key="8">
    <source>
        <dbReference type="PROSITE-ProRule" id="PRU00124"/>
    </source>
</evidence>
<dbReference type="InterPro" id="IPR023415">
    <property type="entry name" value="LDLR_class-A_CS"/>
</dbReference>
<evidence type="ECO:0000256" key="2">
    <source>
        <dbReference type="ARBA" id="ARBA00004308"/>
    </source>
</evidence>
<keyword evidence="9" id="KW-0732">Signal</keyword>
<accession>A0ABD6EUR0</accession>
<evidence type="ECO:0000256" key="5">
    <source>
        <dbReference type="ARBA" id="ARBA00022989"/>
    </source>
</evidence>
<evidence type="ECO:0000256" key="9">
    <source>
        <dbReference type="SAM" id="SignalP"/>
    </source>
</evidence>
<feature type="disulfide bond" evidence="8">
    <location>
        <begin position="47"/>
        <end position="62"/>
    </location>
</feature>
<keyword evidence="11" id="KW-1185">Reference proteome</keyword>
<dbReference type="PROSITE" id="PS50068">
    <property type="entry name" value="LDLRA_2"/>
    <property type="match status" value="6"/>
</dbReference>
<gene>
    <name evidence="10" type="ORF">AB6A40_007900</name>
</gene>
<evidence type="ECO:0000313" key="10">
    <source>
        <dbReference type="EMBL" id="MFH4981191.1"/>
    </source>
</evidence>
<feature type="disulfide bond" evidence="8">
    <location>
        <begin position="170"/>
        <end position="182"/>
    </location>
</feature>
<comment type="caution">
    <text evidence="10">The sequence shown here is derived from an EMBL/GenBank/DDBJ whole genome shotgun (WGS) entry which is preliminary data.</text>
</comment>
<keyword evidence="3" id="KW-0812">Transmembrane</keyword>
<evidence type="ECO:0000313" key="11">
    <source>
        <dbReference type="Proteomes" id="UP001608902"/>
    </source>
</evidence>
<dbReference type="InterPro" id="IPR036055">
    <property type="entry name" value="LDL_receptor-like_sf"/>
</dbReference>
<feature type="disulfide bond" evidence="8">
    <location>
        <begin position="105"/>
        <end position="120"/>
    </location>
</feature>
<dbReference type="FunFam" id="4.10.400.10:FF:000001">
    <property type="entry name" value="Low-density lipoprotein receptor-related protein 1"/>
    <property type="match status" value="1"/>
</dbReference>
<feature type="disulfide bond" evidence="8">
    <location>
        <begin position="232"/>
        <end position="247"/>
    </location>
</feature>
<feature type="disulfide bond" evidence="8">
    <location>
        <begin position="149"/>
        <end position="164"/>
    </location>
</feature>
<proteinExistence type="predicted"/>
<keyword evidence="6" id="KW-0472">Membrane</keyword>
<dbReference type="PANTHER" id="PTHR24270">
    <property type="entry name" value="LOW-DENSITY LIPOPROTEIN RECEPTOR-RELATED"/>
    <property type="match status" value="1"/>
</dbReference>
<dbReference type="PRINTS" id="PR00261">
    <property type="entry name" value="LDLRECEPTOR"/>
</dbReference>
<dbReference type="Gene3D" id="4.10.400.10">
    <property type="entry name" value="Low-density Lipoprotein Receptor"/>
    <property type="match status" value="6"/>
</dbReference>
<evidence type="ECO:0000256" key="1">
    <source>
        <dbReference type="ARBA" id="ARBA00004167"/>
    </source>
</evidence>
<dbReference type="AlphaFoldDB" id="A0ABD6EUR0"/>
<feature type="chain" id="PRO_5044786301" evidence="9">
    <location>
        <begin position="24"/>
        <end position="303"/>
    </location>
</feature>
<dbReference type="GO" id="GO:0016020">
    <property type="term" value="C:membrane"/>
    <property type="evidence" value="ECO:0007669"/>
    <property type="project" value="UniProtKB-SubCell"/>
</dbReference>